<protein>
    <submittedName>
        <fullName evidence="6">Uncharacterized protein</fullName>
    </submittedName>
</protein>
<name>A0A485MEB4_LYNPA</name>
<dbReference type="Gene3D" id="1.10.10.1410">
    <property type="match status" value="1"/>
</dbReference>
<evidence type="ECO:0000256" key="1">
    <source>
        <dbReference type="ARBA" id="ARBA00003362"/>
    </source>
</evidence>
<feature type="compositionally biased region" description="Basic and acidic residues" evidence="5">
    <location>
        <begin position="83"/>
        <end position="94"/>
    </location>
</feature>
<evidence type="ECO:0000256" key="3">
    <source>
        <dbReference type="ARBA" id="ARBA00022980"/>
    </source>
</evidence>
<keyword evidence="3" id="KW-0689">Ribosomal protein</keyword>
<dbReference type="EMBL" id="CAAGRJ010001170">
    <property type="protein sequence ID" value="VFV18817.1"/>
    <property type="molecule type" value="Genomic_DNA"/>
</dbReference>
<dbReference type="Proteomes" id="UP000386466">
    <property type="component" value="Unassembled WGS sequence"/>
</dbReference>
<evidence type="ECO:0000256" key="4">
    <source>
        <dbReference type="ARBA" id="ARBA00023274"/>
    </source>
</evidence>
<accession>A0A485MEB4</accession>
<dbReference type="InterPro" id="IPR038716">
    <property type="entry name" value="P1/P2_N_sf"/>
</dbReference>
<organism evidence="6 7">
    <name type="scientific">Lynx pardinus</name>
    <name type="common">Iberian lynx</name>
    <name type="synonym">Felis pardina</name>
    <dbReference type="NCBI Taxonomy" id="191816"/>
    <lineage>
        <taxon>Eukaryota</taxon>
        <taxon>Metazoa</taxon>
        <taxon>Chordata</taxon>
        <taxon>Craniata</taxon>
        <taxon>Vertebrata</taxon>
        <taxon>Euteleostomi</taxon>
        <taxon>Mammalia</taxon>
        <taxon>Eutheria</taxon>
        <taxon>Laurasiatheria</taxon>
        <taxon>Carnivora</taxon>
        <taxon>Feliformia</taxon>
        <taxon>Felidae</taxon>
        <taxon>Felinae</taxon>
        <taxon>Lynx</taxon>
    </lineage>
</organism>
<dbReference type="GO" id="GO:0005840">
    <property type="term" value="C:ribosome"/>
    <property type="evidence" value="ECO:0007669"/>
    <property type="project" value="UniProtKB-KW"/>
</dbReference>
<comment type="function">
    <text evidence="1">Plays an important role in the elongation step of protein synthesis.</text>
</comment>
<gene>
    <name evidence="6" type="ORF">LYPA_23C003350</name>
</gene>
<evidence type="ECO:0000256" key="5">
    <source>
        <dbReference type="SAM" id="MobiDB-lite"/>
    </source>
</evidence>
<dbReference type="CDD" id="cd05831">
    <property type="entry name" value="Ribosomal_P1"/>
    <property type="match status" value="1"/>
</dbReference>
<evidence type="ECO:0000313" key="7">
    <source>
        <dbReference type="Proteomes" id="UP000386466"/>
    </source>
</evidence>
<comment type="similarity">
    <text evidence="2">Belongs to the eukaryotic ribosomal protein P1/P2 family.</text>
</comment>
<keyword evidence="4" id="KW-0687">Ribonucleoprotein</keyword>
<dbReference type="AlphaFoldDB" id="A0A485MEB4"/>
<sequence>MSPHRSTLPRIVASVWELISLCSGPILHSDDVMVTENKINALIKTADRRHQETHLQCRGWWASWPLALQQQEVLHFHHGCRAEEKKVGAKKEESKESDDDMGFGLFD</sequence>
<keyword evidence="7" id="KW-1185">Reference proteome</keyword>
<dbReference type="GO" id="GO:1990904">
    <property type="term" value="C:ribonucleoprotein complex"/>
    <property type="evidence" value="ECO:0007669"/>
    <property type="project" value="UniProtKB-KW"/>
</dbReference>
<reference evidence="6 7" key="1">
    <citation type="submission" date="2019-01" db="EMBL/GenBank/DDBJ databases">
        <authorList>
            <person name="Alioto T."/>
            <person name="Alioto T."/>
        </authorList>
    </citation>
    <scope>NUCLEOTIDE SEQUENCE [LARGE SCALE GENOMIC DNA]</scope>
</reference>
<feature type="region of interest" description="Disordered" evidence="5">
    <location>
        <begin position="83"/>
        <end position="107"/>
    </location>
</feature>
<evidence type="ECO:0000313" key="6">
    <source>
        <dbReference type="EMBL" id="VFV18817.1"/>
    </source>
</evidence>
<evidence type="ECO:0000256" key="2">
    <source>
        <dbReference type="ARBA" id="ARBA00005436"/>
    </source>
</evidence>
<proteinExistence type="inferred from homology"/>